<evidence type="ECO:0000313" key="2">
    <source>
        <dbReference type="Proteomes" id="UP000286848"/>
    </source>
</evidence>
<keyword evidence="2" id="KW-1185">Reference proteome</keyword>
<dbReference type="EMBL" id="BFFP01000016">
    <property type="protein sequence ID" value="GBG94719.1"/>
    <property type="molecule type" value="Genomic_DNA"/>
</dbReference>
<dbReference type="Proteomes" id="UP000286848">
    <property type="component" value="Unassembled WGS sequence"/>
</dbReference>
<sequence>MLNALKNLISIRGASAFYLKQLGLSEKKKDLVRHRIVFEGCFLQMFPLFITKKAFKEYFKLLLKLIVSYR</sequence>
<proteinExistence type="predicted"/>
<reference evidence="1 2" key="1">
    <citation type="journal article" date="2019" name="Int. J. Syst. Evol. Microbiol.">
        <title>Lactobacillus salitolerans sp. nov., a novel lactic acid bacterium isolated from spent mushroom substrates.</title>
        <authorList>
            <person name="Tohno M."/>
            <person name="Tanizawa Y."/>
            <person name="Kojima Y."/>
            <person name="Sakamoto M."/>
            <person name="Nakamura Y."/>
            <person name="Ohkuma M."/>
            <person name="Kobayashi H."/>
        </authorList>
    </citation>
    <scope>NUCLEOTIDE SEQUENCE [LARGE SCALE GENOMIC DNA]</scope>
    <source>
        <strain evidence="1 2">YK43</strain>
    </source>
</reference>
<gene>
    <name evidence="1" type="ORF">LFYK43_11780</name>
</gene>
<name>A0A401IT77_9LACO</name>
<protein>
    <submittedName>
        <fullName evidence="1">Uncharacterized protein</fullName>
    </submittedName>
</protein>
<organism evidence="1 2">
    <name type="scientific">Ligilactobacillus salitolerans</name>
    <dbReference type="NCBI Taxonomy" id="1808352"/>
    <lineage>
        <taxon>Bacteria</taxon>
        <taxon>Bacillati</taxon>
        <taxon>Bacillota</taxon>
        <taxon>Bacilli</taxon>
        <taxon>Lactobacillales</taxon>
        <taxon>Lactobacillaceae</taxon>
        <taxon>Ligilactobacillus</taxon>
    </lineage>
</organism>
<accession>A0A401IT77</accession>
<evidence type="ECO:0000313" key="1">
    <source>
        <dbReference type="EMBL" id="GBG94719.1"/>
    </source>
</evidence>
<comment type="caution">
    <text evidence="1">The sequence shown here is derived from an EMBL/GenBank/DDBJ whole genome shotgun (WGS) entry which is preliminary data.</text>
</comment>
<dbReference type="AlphaFoldDB" id="A0A401IT77"/>